<organism evidence="2 3">
    <name type="scientific">Desulfonema magnum</name>
    <dbReference type="NCBI Taxonomy" id="45655"/>
    <lineage>
        <taxon>Bacteria</taxon>
        <taxon>Pseudomonadati</taxon>
        <taxon>Thermodesulfobacteriota</taxon>
        <taxon>Desulfobacteria</taxon>
        <taxon>Desulfobacterales</taxon>
        <taxon>Desulfococcaceae</taxon>
        <taxon>Desulfonema</taxon>
    </lineage>
</organism>
<keyword evidence="1" id="KW-1133">Transmembrane helix</keyword>
<evidence type="ECO:0000313" key="2">
    <source>
        <dbReference type="EMBL" id="QTA93237.1"/>
    </source>
</evidence>
<sequence>MINLKSQITKPLAPRLILLIFFILFLPISQAFAENILVIDSDKQFNLAEHYFSTGEYFRAIGEYERFVYFFPEDERVELAMHKIGMSYFESKQFRKAINAFTAIIDKPNEFQVSSFKFQVSSFITKAYFMISKCHVKLNAPGAGITNLQNLIAIAEDRDVRDEVHYRIGWIYLETAAWDRARSFFGKISPENKDKYRLKKLSAELDRESSIPKKLPGLAGFLSILPGAGYLYCGRYRDAATAFLLNGALMYAAYESFDNGNEALGGLITFVGLGFYTGSIYGSISSVHKYNRTKNMGFIENLKRNTKIGLSGGLKNDGIAVSFQYAF</sequence>
<dbReference type="Pfam" id="PF13174">
    <property type="entry name" value="TPR_6"/>
    <property type="match status" value="1"/>
</dbReference>
<dbReference type="Gene3D" id="1.25.40.10">
    <property type="entry name" value="Tetratricopeptide repeat domain"/>
    <property type="match status" value="2"/>
</dbReference>
<dbReference type="AlphaFoldDB" id="A0A975GTQ8"/>
<dbReference type="KEGG" id="dmm:dnm_093380"/>
<dbReference type="InterPro" id="IPR019734">
    <property type="entry name" value="TPR_rpt"/>
</dbReference>
<dbReference type="InterPro" id="IPR011990">
    <property type="entry name" value="TPR-like_helical_dom_sf"/>
</dbReference>
<keyword evidence="3" id="KW-1185">Reference proteome</keyword>
<reference evidence="2" key="1">
    <citation type="journal article" date="2021" name="Microb. Physiol.">
        <title>Proteogenomic Insights into the Physiology of Marine, Sulfate-Reducing, Filamentous Desulfonema limicola and Desulfonema magnum.</title>
        <authorList>
            <person name="Schnaars V."/>
            <person name="Wohlbrand L."/>
            <person name="Scheve S."/>
            <person name="Hinrichs C."/>
            <person name="Reinhardt R."/>
            <person name="Rabus R."/>
        </authorList>
    </citation>
    <scope>NUCLEOTIDE SEQUENCE</scope>
    <source>
        <strain evidence="2">4be13</strain>
    </source>
</reference>
<proteinExistence type="predicted"/>
<evidence type="ECO:0000313" key="3">
    <source>
        <dbReference type="Proteomes" id="UP000663722"/>
    </source>
</evidence>
<dbReference type="SUPFAM" id="SSF48452">
    <property type="entry name" value="TPR-like"/>
    <property type="match status" value="1"/>
</dbReference>
<name>A0A975GTQ8_9BACT</name>
<dbReference type="RefSeq" id="WP_207680270.1">
    <property type="nucleotide sequence ID" value="NZ_CP061800.1"/>
</dbReference>
<keyword evidence="1" id="KW-0812">Transmembrane</keyword>
<gene>
    <name evidence="2" type="ORF">dnm_093380</name>
</gene>
<accession>A0A975GTQ8</accession>
<keyword evidence="1" id="KW-0472">Membrane</keyword>
<feature type="transmembrane region" description="Helical" evidence="1">
    <location>
        <begin position="263"/>
        <end position="284"/>
    </location>
</feature>
<protein>
    <submittedName>
        <fullName evidence="2">Tetratricopeptide repeat-containing protein</fullName>
    </submittedName>
</protein>
<evidence type="ECO:0000256" key="1">
    <source>
        <dbReference type="SAM" id="Phobius"/>
    </source>
</evidence>
<dbReference type="Proteomes" id="UP000663722">
    <property type="component" value="Chromosome"/>
</dbReference>
<dbReference type="EMBL" id="CP061800">
    <property type="protein sequence ID" value="QTA93237.1"/>
    <property type="molecule type" value="Genomic_DNA"/>
</dbReference>